<dbReference type="Proteomes" id="UP001296921">
    <property type="component" value="Unassembled WGS sequence"/>
</dbReference>
<sequence length="111" mass="12685">MDSYTTYSRKIFRIGGEEFAIILTDYPISLAKKVAEEIRQKTEQNIFCLPNGQQINITISIGISNSEQQYDNNRQSLFQRADLALYQAKSNGRNQTRYLSDDKLLTLVSNG</sequence>
<comment type="caution">
    <text evidence="5">The sequence shown here is derived from an EMBL/GenBank/DDBJ whole genome shotgun (WGS) entry which is preliminary data.</text>
</comment>
<dbReference type="EC" id="2.7.7.65" evidence="2"/>
<accession>A0ABS1IT80</accession>
<keyword evidence="6" id="KW-1185">Reference proteome</keyword>
<feature type="domain" description="GGDEF" evidence="4">
    <location>
        <begin position="1"/>
        <end position="101"/>
    </location>
</feature>
<evidence type="ECO:0000259" key="4">
    <source>
        <dbReference type="PROSITE" id="PS50887"/>
    </source>
</evidence>
<protein>
    <recommendedName>
        <fullName evidence="2">diguanylate cyclase</fullName>
        <ecNumber evidence="2">2.7.7.65</ecNumber>
    </recommendedName>
</protein>
<dbReference type="InterPro" id="IPR050469">
    <property type="entry name" value="Diguanylate_Cyclase"/>
</dbReference>
<proteinExistence type="predicted"/>
<organism evidence="5 6">
    <name type="scientific">Limnobaculum allomyrinae</name>
    <dbReference type="NCBI Taxonomy" id="2791986"/>
    <lineage>
        <taxon>Bacteria</taxon>
        <taxon>Pseudomonadati</taxon>
        <taxon>Pseudomonadota</taxon>
        <taxon>Gammaproteobacteria</taxon>
        <taxon>Enterobacterales</taxon>
        <taxon>Budviciaceae</taxon>
        <taxon>Limnobaculum</taxon>
    </lineage>
</organism>
<evidence type="ECO:0000313" key="5">
    <source>
        <dbReference type="EMBL" id="MBK5144967.1"/>
    </source>
</evidence>
<reference evidence="5 6" key="1">
    <citation type="submission" date="2020-11" db="EMBL/GenBank/DDBJ databases">
        <title>Insectihabitans protaetiae gen. nov. sp. nov. and Insectihabitans allomyrinae sp. nov., isolated from larvae of Protaetia brevitarsis seulensis and Allomyrina dichotoma, respectively.</title>
        <authorList>
            <person name="Lee S.D."/>
            <person name="Byeon Y.-S."/>
            <person name="Kim S.-M."/>
            <person name="Yang H.L."/>
            <person name="Kim I.S."/>
        </authorList>
    </citation>
    <scope>NUCLEOTIDE SEQUENCE [LARGE SCALE GENOMIC DNA]</scope>
    <source>
        <strain evidence="5 6">BWR-B9</strain>
    </source>
</reference>
<dbReference type="SMART" id="SM00267">
    <property type="entry name" value="GGDEF"/>
    <property type="match status" value="1"/>
</dbReference>
<evidence type="ECO:0000256" key="2">
    <source>
        <dbReference type="ARBA" id="ARBA00012528"/>
    </source>
</evidence>
<dbReference type="NCBIfam" id="TIGR00254">
    <property type="entry name" value="GGDEF"/>
    <property type="match status" value="1"/>
</dbReference>
<name>A0ABS1IT80_9GAMM</name>
<gene>
    <name evidence="5" type="ORF">I2494_14815</name>
</gene>
<dbReference type="CDD" id="cd01949">
    <property type="entry name" value="GGDEF"/>
    <property type="match status" value="1"/>
</dbReference>
<dbReference type="PANTHER" id="PTHR45138:SF9">
    <property type="entry name" value="DIGUANYLATE CYCLASE DGCM-RELATED"/>
    <property type="match status" value="1"/>
</dbReference>
<evidence type="ECO:0000256" key="3">
    <source>
        <dbReference type="ARBA" id="ARBA00034247"/>
    </source>
</evidence>
<dbReference type="EMBL" id="JADRCR010000008">
    <property type="protein sequence ID" value="MBK5144967.1"/>
    <property type="molecule type" value="Genomic_DNA"/>
</dbReference>
<comment type="catalytic activity">
    <reaction evidence="3">
        <text>2 GTP = 3',3'-c-di-GMP + 2 diphosphate</text>
        <dbReference type="Rhea" id="RHEA:24898"/>
        <dbReference type="ChEBI" id="CHEBI:33019"/>
        <dbReference type="ChEBI" id="CHEBI:37565"/>
        <dbReference type="ChEBI" id="CHEBI:58805"/>
        <dbReference type="EC" id="2.7.7.65"/>
    </reaction>
</comment>
<dbReference type="InterPro" id="IPR000160">
    <property type="entry name" value="GGDEF_dom"/>
</dbReference>
<dbReference type="PROSITE" id="PS50887">
    <property type="entry name" value="GGDEF"/>
    <property type="match status" value="1"/>
</dbReference>
<comment type="pathway">
    <text evidence="1">Purine metabolism; 3',5'-cyclic di-GMP biosynthesis.</text>
</comment>
<evidence type="ECO:0000256" key="1">
    <source>
        <dbReference type="ARBA" id="ARBA00004665"/>
    </source>
</evidence>
<dbReference type="Pfam" id="PF00990">
    <property type="entry name" value="GGDEF"/>
    <property type="match status" value="1"/>
</dbReference>
<evidence type="ECO:0000313" key="6">
    <source>
        <dbReference type="Proteomes" id="UP001296921"/>
    </source>
</evidence>
<dbReference type="PANTHER" id="PTHR45138">
    <property type="entry name" value="REGULATORY COMPONENTS OF SENSORY TRANSDUCTION SYSTEM"/>
    <property type="match status" value="1"/>
</dbReference>